<dbReference type="Proteomes" id="UP001271780">
    <property type="component" value="Unassembled WGS sequence"/>
</dbReference>
<feature type="domain" description="DprA winged helix" evidence="3">
    <location>
        <begin position="313"/>
        <end position="369"/>
    </location>
</feature>
<evidence type="ECO:0000259" key="2">
    <source>
        <dbReference type="Pfam" id="PF02481"/>
    </source>
</evidence>
<dbReference type="RefSeq" id="WP_320315085.1">
    <property type="nucleotide sequence ID" value="NZ_JAVIIX010000001.1"/>
</dbReference>
<gene>
    <name evidence="4" type="primary">dprA</name>
    <name evidence="4" type="ORF">RFM27_02140</name>
</gene>
<evidence type="ECO:0000313" key="5">
    <source>
        <dbReference type="Proteomes" id="UP001271780"/>
    </source>
</evidence>
<dbReference type="InterPro" id="IPR003488">
    <property type="entry name" value="DprA"/>
</dbReference>
<dbReference type="InterPro" id="IPR036388">
    <property type="entry name" value="WH-like_DNA-bd_sf"/>
</dbReference>
<evidence type="ECO:0000256" key="1">
    <source>
        <dbReference type="ARBA" id="ARBA00006525"/>
    </source>
</evidence>
<comment type="similarity">
    <text evidence="1">Belongs to the DprA/Smf family.</text>
</comment>
<name>A0ABU4XAS9_9HYPH</name>
<dbReference type="InterPro" id="IPR057666">
    <property type="entry name" value="DrpA_SLOG"/>
</dbReference>
<dbReference type="Pfam" id="PF17782">
    <property type="entry name" value="WHD_DprA"/>
    <property type="match status" value="1"/>
</dbReference>
<dbReference type="Pfam" id="PF21102">
    <property type="entry name" value="DprA_N"/>
    <property type="match status" value="1"/>
</dbReference>
<dbReference type="NCBIfam" id="TIGR00732">
    <property type="entry name" value="dprA"/>
    <property type="match status" value="1"/>
</dbReference>
<keyword evidence="5" id="KW-1185">Reference proteome</keyword>
<dbReference type="PANTHER" id="PTHR43022:SF1">
    <property type="entry name" value="PROTEIN SMF"/>
    <property type="match status" value="1"/>
</dbReference>
<dbReference type="PANTHER" id="PTHR43022">
    <property type="entry name" value="PROTEIN SMF"/>
    <property type="match status" value="1"/>
</dbReference>
<reference evidence="4 5" key="1">
    <citation type="submission" date="2023-08" db="EMBL/GenBank/DDBJ databases">
        <title>Implementing the SeqCode for naming new Mesorhizobium species isolated from Vachellia karroo root nodules.</title>
        <authorList>
            <person name="Van Lill M."/>
        </authorList>
    </citation>
    <scope>NUCLEOTIDE SEQUENCE [LARGE SCALE GENOMIC DNA]</scope>
    <source>
        <strain evidence="4 5">VK23A</strain>
    </source>
</reference>
<organism evidence="4 5">
    <name type="scientific">Mesorhizobium dulcispinae</name>
    <dbReference type="NCBI Taxonomy" id="3072316"/>
    <lineage>
        <taxon>Bacteria</taxon>
        <taxon>Pseudomonadati</taxon>
        <taxon>Pseudomonadota</taxon>
        <taxon>Alphaproteobacteria</taxon>
        <taxon>Hyphomicrobiales</taxon>
        <taxon>Phyllobacteriaceae</taxon>
        <taxon>Mesorhizobium</taxon>
    </lineage>
</organism>
<accession>A0ABU4XAS9</accession>
<dbReference type="SUPFAM" id="SSF102405">
    <property type="entry name" value="MCP/YpsA-like"/>
    <property type="match status" value="1"/>
</dbReference>
<dbReference type="EMBL" id="JAVIIZ010000001">
    <property type="protein sequence ID" value="MDX8470870.1"/>
    <property type="molecule type" value="Genomic_DNA"/>
</dbReference>
<sequence>MSGPAAGPRLSDRQRLAWLRLIRTPNVGPASFRELINRFGSAEAALEMLPELMISGGANRIVRIPTVAEAEAELEAARRAGARFVGIGEADYPSMLKTMDNPPPLLAVKGEGAVFRLPAVAIVGARNASLAGIKMARMLAADLGRDGYAIVSGLARGIDTAAHHGSLSTGTIGVLAGGLDVPYPPENAGLCNEIAERGGAIVSEMPLGWQPRAQDFPRRNRLVAGMAIGLVVVEAAQRSGSLISARLANEMGRLVFAVPGSPLDPRAAGSNGLLKDGATLVTEAADILGALAPLAGVRAPRSTPLAEAPDLSAMPPPAESDRADVLEALGPTPVGVNEIIRHTGLSAAQIAMVLLELDLAGRLERHAGGNVSLVLGRS</sequence>
<dbReference type="InterPro" id="IPR041614">
    <property type="entry name" value="DprA_WH"/>
</dbReference>
<feature type="domain" description="Smf/DprA SLOG" evidence="2">
    <location>
        <begin position="84"/>
        <end position="290"/>
    </location>
</feature>
<protein>
    <submittedName>
        <fullName evidence="4">DNA-processing protein DprA</fullName>
    </submittedName>
</protein>
<proteinExistence type="inferred from homology"/>
<dbReference type="Gene3D" id="3.40.50.450">
    <property type="match status" value="1"/>
</dbReference>
<comment type="caution">
    <text evidence="4">The sequence shown here is derived from an EMBL/GenBank/DDBJ whole genome shotgun (WGS) entry which is preliminary data.</text>
</comment>
<evidence type="ECO:0000313" key="4">
    <source>
        <dbReference type="EMBL" id="MDX8470870.1"/>
    </source>
</evidence>
<dbReference type="Gene3D" id="1.10.10.10">
    <property type="entry name" value="Winged helix-like DNA-binding domain superfamily/Winged helix DNA-binding domain"/>
    <property type="match status" value="1"/>
</dbReference>
<dbReference type="Pfam" id="PF02481">
    <property type="entry name" value="DNA_processg_A"/>
    <property type="match status" value="1"/>
</dbReference>
<evidence type="ECO:0000259" key="3">
    <source>
        <dbReference type="Pfam" id="PF17782"/>
    </source>
</evidence>